<evidence type="ECO:0000256" key="6">
    <source>
        <dbReference type="ARBA" id="ARBA00022963"/>
    </source>
</evidence>
<dbReference type="InterPro" id="IPR017972">
    <property type="entry name" value="Cyt_P450_CS"/>
</dbReference>
<keyword evidence="11" id="KW-1207">Sterol metabolism</keyword>
<dbReference type="PROSITE" id="PS00086">
    <property type="entry name" value="CYTOCHROME_P450"/>
    <property type="match status" value="1"/>
</dbReference>
<evidence type="ECO:0000256" key="15">
    <source>
        <dbReference type="ARBA" id="ARBA00079588"/>
    </source>
</evidence>
<proteinExistence type="inferred from homology"/>
<dbReference type="EMBL" id="JXST01000008">
    <property type="protein sequence ID" value="KIU17560.1"/>
    <property type="molecule type" value="Genomic_DNA"/>
</dbReference>
<evidence type="ECO:0000256" key="1">
    <source>
        <dbReference type="ARBA" id="ARBA00001971"/>
    </source>
</evidence>
<keyword evidence="8 18" id="KW-0408">Iron</keyword>
<dbReference type="InterPro" id="IPR002397">
    <property type="entry name" value="Cyt_P450_B"/>
</dbReference>
<dbReference type="PANTHER" id="PTHR46696:SF1">
    <property type="entry name" value="CYTOCHROME P450 YJIB-RELATED"/>
    <property type="match status" value="1"/>
</dbReference>
<keyword evidence="5 18" id="KW-0479">Metal-binding</keyword>
<dbReference type="PRINTS" id="PR00359">
    <property type="entry name" value="BP450"/>
</dbReference>
<dbReference type="PRINTS" id="PR00385">
    <property type="entry name" value="P450"/>
</dbReference>
<dbReference type="PATRIC" id="fig|280871.6.peg.1663"/>
<evidence type="ECO:0000256" key="3">
    <source>
        <dbReference type="ARBA" id="ARBA00022548"/>
    </source>
</evidence>
<evidence type="ECO:0000256" key="5">
    <source>
        <dbReference type="ARBA" id="ARBA00022723"/>
    </source>
</evidence>
<evidence type="ECO:0000256" key="4">
    <source>
        <dbReference type="ARBA" id="ARBA00022617"/>
    </source>
</evidence>
<keyword evidence="12" id="KW-0753">Steroid metabolism</keyword>
<keyword evidence="4 18" id="KW-0349">Heme</keyword>
<reference evidence="19 20" key="1">
    <citation type="submission" date="2015-01" db="EMBL/GenBank/DDBJ databases">
        <title>Genome sequence of Mycobacterium llatzerense and Mycobacterium immunogenum recovered from brain abscess.</title>
        <authorList>
            <person name="Greninger A.L."/>
            <person name="Langelier C."/>
            <person name="Cunningham G."/>
            <person name="Chiu C.Y."/>
            <person name="Miller S."/>
        </authorList>
    </citation>
    <scope>NUCLEOTIDE SEQUENCE [LARGE SCALE GENOMIC DNA]</scope>
    <source>
        <strain evidence="19 20">CLUC14</strain>
    </source>
</reference>
<dbReference type="GO" id="GO:0016705">
    <property type="term" value="F:oxidoreductase activity, acting on paired donors, with incorporation or reduction of molecular oxygen"/>
    <property type="evidence" value="ECO:0007669"/>
    <property type="project" value="InterPro"/>
</dbReference>
<evidence type="ECO:0000313" key="20">
    <source>
        <dbReference type="Proteomes" id="UP000032221"/>
    </source>
</evidence>
<keyword evidence="6" id="KW-0442">Lipid degradation</keyword>
<dbReference type="SUPFAM" id="SSF48264">
    <property type="entry name" value="Cytochrome P450"/>
    <property type="match status" value="1"/>
</dbReference>
<evidence type="ECO:0000256" key="10">
    <source>
        <dbReference type="ARBA" id="ARBA00023098"/>
    </source>
</evidence>
<evidence type="ECO:0000256" key="8">
    <source>
        <dbReference type="ARBA" id="ARBA00023004"/>
    </source>
</evidence>
<dbReference type="FunFam" id="1.10.630.10:FF:000018">
    <property type="entry name" value="Cytochrome P450 monooxygenase"/>
    <property type="match status" value="1"/>
</dbReference>
<dbReference type="PANTHER" id="PTHR46696">
    <property type="entry name" value="P450, PUTATIVE (EUROFUNG)-RELATED"/>
    <property type="match status" value="1"/>
</dbReference>
<evidence type="ECO:0000313" key="19">
    <source>
        <dbReference type="EMBL" id="KIU17560.1"/>
    </source>
</evidence>
<dbReference type="Gene3D" id="1.10.630.10">
    <property type="entry name" value="Cytochrome P450"/>
    <property type="match status" value="1"/>
</dbReference>
<dbReference type="Proteomes" id="UP000032221">
    <property type="component" value="Unassembled WGS sequence"/>
</dbReference>
<keyword evidence="3" id="KW-0153">Cholesterol metabolism</keyword>
<evidence type="ECO:0000256" key="13">
    <source>
        <dbReference type="ARBA" id="ARBA00049645"/>
    </source>
</evidence>
<protein>
    <recommendedName>
        <fullName evidence="14">Steroid C26-monooxygenase</fullName>
    </recommendedName>
    <alternativeName>
        <fullName evidence="15">Cholest-4-en-3-one C26-monooxygenase</fullName>
    </alternativeName>
    <alternativeName>
        <fullName evidence="17">Cholesterol C26-monooxygenase</fullName>
    </alternativeName>
    <alternativeName>
        <fullName evidence="16">Steroid C27-monooxygenase</fullName>
    </alternativeName>
</protein>
<dbReference type="STRING" id="280871.TL10_08035"/>
<dbReference type="InterPro" id="IPR001128">
    <property type="entry name" value="Cyt_P450"/>
</dbReference>
<dbReference type="InterPro" id="IPR036396">
    <property type="entry name" value="Cyt_P450_sf"/>
</dbReference>
<comment type="caution">
    <text evidence="19">The sequence shown here is derived from an EMBL/GenBank/DDBJ whole genome shotgun (WGS) entry which is preliminary data.</text>
</comment>
<dbReference type="RefSeq" id="WP_043985217.1">
    <property type="nucleotide sequence ID" value="NZ_JXST01000008.1"/>
</dbReference>
<organism evidence="19 20">
    <name type="scientific">Mycolicibacterium llatzerense</name>
    <dbReference type="NCBI Taxonomy" id="280871"/>
    <lineage>
        <taxon>Bacteria</taxon>
        <taxon>Bacillati</taxon>
        <taxon>Actinomycetota</taxon>
        <taxon>Actinomycetes</taxon>
        <taxon>Mycobacteriales</taxon>
        <taxon>Mycobacteriaceae</taxon>
        <taxon>Mycolicibacterium</taxon>
    </lineage>
</organism>
<evidence type="ECO:0000256" key="14">
    <source>
        <dbReference type="ARBA" id="ARBA00070775"/>
    </source>
</evidence>
<gene>
    <name evidence="19" type="ORF">TL10_08035</name>
</gene>
<evidence type="ECO:0000256" key="7">
    <source>
        <dbReference type="ARBA" id="ARBA00023002"/>
    </source>
</evidence>
<evidence type="ECO:0000256" key="2">
    <source>
        <dbReference type="ARBA" id="ARBA00010617"/>
    </source>
</evidence>
<keyword evidence="9 18" id="KW-0503">Monooxygenase</keyword>
<dbReference type="GO" id="GO:0004497">
    <property type="term" value="F:monooxygenase activity"/>
    <property type="evidence" value="ECO:0007669"/>
    <property type="project" value="UniProtKB-KW"/>
</dbReference>
<comment type="cofactor">
    <cofactor evidence="1">
        <name>heme</name>
        <dbReference type="ChEBI" id="CHEBI:30413"/>
    </cofactor>
</comment>
<dbReference type="GO" id="GO:0020037">
    <property type="term" value="F:heme binding"/>
    <property type="evidence" value="ECO:0007669"/>
    <property type="project" value="InterPro"/>
</dbReference>
<comment type="similarity">
    <text evidence="2 18">Belongs to the cytochrome P450 family.</text>
</comment>
<dbReference type="OrthoDB" id="3455208at2"/>
<keyword evidence="7 18" id="KW-0560">Oxidoreductase</keyword>
<accession>A0A0D1L9Q4</accession>
<evidence type="ECO:0000256" key="9">
    <source>
        <dbReference type="ARBA" id="ARBA00023033"/>
    </source>
</evidence>
<evidence type="ECO:0000256" key="17">
    <source>
        <dbReference type="ARBA" id="ARBA00083909"/>
    </source>
</evidence>
<keyword evidence="20" id="KW-1185">Reference proteome</keyword>
<sequence>MTATLSGPVSVFDADLPTFDYTEATSWDEVHEVLAAARQRSSIAMGPHGPELLTYDLVHTALRDPRFAEPKAMGLEPQGITSGELWDRVTHSLLTMDGDEHHRLRRLVSKAFTPRAVARLQPTIASVINELVDAVAPTGRCDVVADIARQYPIPVICTLLGAPRADWELFSNWADDFMKLVAWNIVEDEPVVLAAWQHLDDYVDEMIDIRRNNLTDDLISDLIRAEDDGDHLTHDELLMLAAGILVAGTDTTRNQLASALHVFCEHPEQWSTLAKRPDLVHKGVEEALRHSPIGIGLPREALVDVELDGLIIPAGTQIIANSAAGNRDPRVFDDPDRFDIERDDPATVLSFGSGLHYCLGSHLARLELTEAMTVMSTRMPGLHLDGPAVWKSFLGVTGPATLPVAFEPGH</sequence>
<dbReference type="Pfam" id="PF00067">
    <property type="entry name" value="p450"/>
    <property type="match status" value="2"/>
</dbReference>
<evidence type="ECO:0000256" key="12">
    <source>
        <dbReference type="ARBA" id="ARBA00023221"/>
    </source>
</evidence>
<dbReference type="GO" id="GO:0016042">
    <property type="term" value="P:lipid catabolic process"/>
    <property type="evidence" value="ECO:0007669"/>
    <property type="project" value="UniProtKB-KW"/>
</dbReference>
<evidence type="ECO:0000256" key="18">
    <source>
        <dbReference type="RuleBase" id="RU000461"/>
    </source>
</evidence>
<dbReference type="AlphaFoldDB" id="A0A0D1L9Q4"/>
<dbReference type="GO" id="GO:0005506">
    <property type="term" value="F:iron ion binding"/>
    <property type="evidence" value="ECO:0007669"/>
    <property type="project" value="InterPro"/>
</dbReference>
<comment type="pathway">
    <text evidence="13">Steroid metabolism; cholesterol degradation.</text>
</comment>
<evidence type="ECO:0000256" key="11">
    <source>
        <dbReference type="ARBA" id="ARBA00023166"/>
    </source>
</evidence>
<name>A0A0D1L9Q4_9MYCO</name>
<evidence type="ECO:0000256" key="16">
    <source>
        <dbReference type="ARBA" id="ARBA00082981"/>
    </source>
</evidence>
<dbReference type="GO" id="GO:0008203">
    <property type="term" value="P:cholesterol metabolic process"/>
    <property type="evidence" value="ECO:0007669"/>
    <property type="project" value="UniProtKB-KW"/>
</dbReference>
<keyword evidence="10" id="KW-0443">Lipid metabolism</keyword>